<dbReference type="GO" id="GO:0008270">
    <property type="term" value="F:zinc ion binding"/>
    <property type="evidence" value="ECO:0007669"/>
    <property type="project" value="InterPro"/>
</dbReference>
<feature type="domain" description="ZinT" evidence="4">
    <location>
        <begin position="37"/>
        <end position="216"/>
    </location>
</feature>
<evidence type="ECO:0000259" key="4">
    <source>
        <dbReference type="Pfam" id="PF09223"/>
    </source>
</evidence>
<name>A0AA91EHD7_9GAMM</name>
<feature type="chain" id="PRO_5041720790" evidence="3">
    <location>
        <begin position="24"/>
        <end position="216"/>
    </location>
</feature>
<keyword evidence="6" id="KW-1185">Reference proteome</keyword>
<dbReference type="AlphaFoldDB" id="A0AA91EHD7"/>
<evidence type="ECO:0000313" key="5">
    <source>
        <dbReference type="EMBL" id="OAT60809.1"/>
    </source>
</evidence>
<evidence type="ECO:0000256" key="1">
    <source>
        <dbReference type="ARBA" id="ARBA00022729"/>
    </source>
</evidence>
<proteinExistence type="predicted"/>
<comment type="caution">
    <text evidence="5">The sequence shown here is derived from an EMBL/GenBank/DDBJ whole genome shotgun (WGS) entry which is preliminary data.</text>
</comment>
<dbReference type="SUPFAM" id="SSF50814">
    <property type="entry name" value="Lipocalins"/>
    <property type="match status" value="1"/>
</dbReference>
<dbReference type="EMBL" id="LXEX01000005">
    <property type="protein sequence ID" value="OAT60809.1"/>
    <property type="molecule type" value="Genomic_DNA"/>
</dbReference>
<dbReference type="Pfam" id="PF09223">
    <property type="entry name" value="ZinT"/>
    <property type="match status" value="1"/>
</dbReference>
<protein>
    <submittedName>
        <fullName evidence="5">Zinc-binding lipoprotein</fullName>
    </submittedName>
</protein>
<keyword evidence="1 3" id="KW-0732">Signal</keyword>
<dbReference type="InterPro" id="IPR012674">
    <property type="entry name" value="Calycin"/>
</dbReference>
<keyword evidence="2" id="KW-0862">Zinc</keyword>
<dbReference type="Proteomes" id="UP000078431">
    <property type="component" value="Unassembled WGS sequence"/>
</dbReference>
<feature type="signal peptide" evidence="3">
    <location>
        <begin position="1"/>
        <end position="23"/>
    </location>
</feature>
<gene>
    <name evidence="5" type="ORF">M993_00283</name>
</gene>
<dbReference type="InterPro" id="IPR015304">
    <property type="entry name" value="ZinT_dom"/>
</dbReference>
<sequence>MANYIGKLSLALIALLVSGYVQSHGHHSHGKPMSEVEQQATVGVFSDKNVKDRELTDWDGVWQSVYPYLQSGELDPVFKMKAKKDSSQTFEQIKSYYRKGYTSDVDIIGIENGVMSFQRGNKESSCKYDYSGYKILNYTSGKKGVRYLFECKDAGSQAPKYVQFSDHIIAPRKSSHFHIFMGNTSQEALLTEMNNWPTYYPYQLTTQQVIDDMLHH</sequence>
<evidence type="ECO:0000313" key="6">
    <source>
        <dbReference type="Proteomes" id="UP000078431"/>
    </source>
</evidence>
<organism evidence="5 6">
    <name type="scientific">Obesumbacterium proteus ATCC 12841</name>
    <dbReference type="NCBI Taxonomy" id="1354268"/>
    <lineage>
        <taxon>Bacteria</taxon>
        <taxon>Pseudomonadati</taxon>
        <taxon>Pseudomonadota</taxon>
        <taxon>Gammaproteobacteria</taxon>
        <taxon>Enterobacterales</taxon>
        <taxon>Hafniaceae</taxon>
        <taxon>Obesumbacterium</taxon>
    </lineage>
</organism>
<accession>A0AA91EHD7</accession>
<evidence type="ECO:0000256" key="3">
    <source>
        <dbReference type="SAM" id="SignalP"/>
    </source>
</evidence>
<dbReference type="RefSeq" id="WP_061553827.1">
    <property type="nucleotide sequence ID" value="NZ_LXEX01000005.1"/>
</dbReference>
<keyword evidence="5" id="KW-0449">Lipoprotein</keyword>
<evidence type="ECO:0000256" key="2">
    <source>
        <dbReference type="ARBA" id="ARBA00022833"/>
    </source>
</evidence>
<reference evidence="5 6" key="1">
    <citation type="submission" date="2016-04" db="EMBL/GenBank/DDBJ databases">
        <title>ATOL: Assembling a taxonomically balanced genome-scale reconstruction of the evolutionary history of the Enterobacteriaceae.</title>
        <authorList>
            <person name="Plunkett G.III."/>
            <person name="Neeno-Eckwall E.C."/>
            <person name="Glasner J.D."/>
            <person name="Perna N.T."/>
        </authorList>
    </citation>
    <scope>NUCLEOTIDE SEQUENCE [LARGE SCALE GENOMIC DNA]</scope>
    <source>
        <strain evidence="5 6">ATCC 12841</strain>
    </source>
</reference>
<dbReference type="NCBIfam" id="NF007639">
    <property type="entry name" value="PRK10306.1"/>
    <property type="match status" value="1"/>
</dbReference>
<dbReference type="Gene3D" id="2.40.128.20">
    <property type="match status" value="1"/>
</dbReference>